<dbReference type="EMBL" id="JAROCB010000001">
    <property type="protein sequence ID" value="MDN4596611.1"/>
    <property type="molecule type" value="Genomic_DNA"/>
</dbReference>
<sequence>MEFDDRLLSHLEIVIVNKLRRRQGFVLSWRDSPDMGDGRSAIWLDPPIPLYFKFEGSRLPAIDRDWLQRLADSADSSTGLVVMNESGHPMTAGHRFTVRRTRPAEHVLQHV</sequence>
<gene>
    <name evidence="2" type="ORF">P5G59_05625</name>
</gene>
<keyword evidence="2" id="KW-0436">Ligase</keyword>
<evidence type="ECO:0000313" key="2">
    <source>
        <dbReference type="EMBL" id="MDN4596611.1"/>
    </source>
</evidence>
<organism evidence="2 3">
    <name type="scientific">Leifsonia virtsii</name>
    <dbReference type="NCBI Taxonomy" id="3035915"/>
    <lineage>
        <taxon>Bacteria</taxon>
        <taxon>Bacillati</taxon>
        <taxon>Actinomycetota</taxon>
        <taxon>Actinomycetes</taxon>
        <taxon>Micrococcales</taxon>
        <taxon>Microbacteriaceae</taxon>
        <taxon>Leifsonia</taxon>
    </lineage>
</organism>
<feature type="domain" description="DUF7882" evidence="1">
    <location>
        <begin position="1"/>
        <end position="85"/>
    </location>
</feature>
<keyword evidence="3" id="KW-1185">Reference proteome</keyword>
<comment type="caution">
    <text evidence="2">The sequence shown here is derived from an EMBL/GenBank/DDBJ whole genome shotgun (WGS) entry which is preliminary data.</text>
</comment>
<dbReference type="Pfam" id="PF25355">
    <property type="entry name" value="DUF7882"/>
    <property type="match status" value="1"/>
</dbReference>
<evidence type="ECO:0000313" key="3">
    <source>
        <dbReference type="Proteomes" id="UP001174210"/>
    </source>
</evidence>
<dbReference type="RefSeq" id="WP_301216816.1">
    <property type="nucleotide sequence ID" value="NZ_JAROCB010000001.1"/>
</dbReference>
<evidence type="ECO:0000259" key="1">
    <source>
        <dbReference type="Pfam" id="PF25355"/>
    </source>
</evidence>
<dbReference type="Proteomes" id="UP001174210">
    <property type="component" value="Unassembled WGS sequence"/>
</dbReference>
<reference evidence="2" key="1">
    <citation type="submission" date="2023-03" db="EMBL/GenBank/DDBJ databases">
        <title>MT1 and MT2 Draft Genomes of Novel Species.</title>
        <authorList>
            <person name="Venkateswaran K."/>
        </authorList>
    </citation>
    <scope>NUCLEOTIDE SEQUENCE</scope>
    <source>
        <strain evidence="2">F6_8S_P_1A</strain>
    </source>
</reference>
<dbReference type="InterPro" id="IPR057204">
    <property type="entry name" value="DUF7882"/>
</dbReference>
<dbReference type="GO" id="GO:0016874">
    <property type="term" value="F:ligase activity"/>
    <property type="evidence" value="ECO:0007669"/>
    <property type="project" value="UniProtKB-KW"/>
</dbReference>
<name>A0ABT8IW34_9MICO</name>
<accession>A0ABT8IW34</accession>
<protein>
    <submittedName>
        <fullName evidence="2">ATP-dependent DNA ligase</fullName>
    </submittedName>
</protein>
<proteinExistence type="predicted"/>